<sequence>MDVASCVKLRCDLTRWWDFVLGDNCVNHLMDIQNDGIRANRPMQLRDSRLILVTLWPCSCVVLCFVTK</sequence>
<keyword evidence="1" id="KW-0812">Transmembrane</keyword>
<accession>A0A8T0H383</accession>
<dbReference type="AlphaFoldDB" id="A0A8T0H383"/>
<protein>
    <submittedName>
        <fullName evidence="2">Uncharacterized protein</fullName>
    </submittedName>
</protein>
<evidence type="ECO:0000313" key="3">
    <source>
        <dbReference type="Proteomes" id="UP000822688"/>
    </source>
</evidence>
<comment type="caution">
    <text evidence="2">The sequence shown here is derived from an EMBL/GenBank/DDBJ whole genome shotgun (WGS) entry which is preliminary data.</text>
</comment>
<organism evidence="2 3">
    <name type="scientific">Ceratodon purpureus</name>
    <name type="common">Fire moss</name>
    <name type="synonym">Dicranum purpureum</name>
    <dbReference type="NCBI Taxonomy" id="3225"/>
    <lineage>
        <taxon>Eukaryota</taxon>
        <taxon>Viridiplantae</taxon>
        <taxon>Streptophyta</taxon>
        <taxon>Embryophyta</taxon>
        <taxon>Bryophyta</taxon>
        <taxon>Bryophytina</taxon>
        <taxon>Bryopsida</taxon>
        <taxon>Dicranidae</taxon>
        <taxon>Pseudoditrichales</taxon>
        <taxon>Ditrichaceae</taxon>
        <taxon>Ceratodon</taxon>
    </lineage>
</organism>
<proteinExistence type="predicted"/>
<dbReference type="Proteomes" id="UP000822688">
    <property type="component" value="Chromosome 8"/>
</dbReference>
<dbReference type="EMBL" id="CM026429">
    <property type="protein sequence ID" value="KAG0565205.1"/>
    <property type="molecule type" value="Genomic_DNA"/>
</dbReference>
<keyword evidence="1" id="KW-1133">Transmembrane helix</keyword>
<evidence type="ECO:0000313" key="2">
    <source>
        <dbReference type="EMBL" id="KAG0565205.1"/>
    </source>
</evidence>
<keyword evidence="3" id="KW-1185">Reference proteome</keyword>
<gene>
    <name evidence="2" type="ORF">KC19_8G173000</name>
</gene>
<name>A0A8T0H383_CERPU</name>
<keyword evidence="1" id="KW-0472">Membrane</keyword>
<reference evidence="2" key="1">
    <citation type="submission" date="2020-06" db="EMBL/GenBank/DDBJ databases">
        <title>WGS assembly of Ceratodon purpureus strain R40.</title>
        <authorList>
            <person name="Carey S.B."/>
            <person name="Jenkins J."/>
            <person name="Shu S."/>
            <person name="Lovell J.T."/>
            <person name="Sreedasyam A."/>
            <person name="Maumus F."/>
            <person name="Tiley G.P."/>
            <person name="Fernandez-Pozo N."/>
            <person name="Barry K."/>
            <person name="Chen C."/>
            <person name="Wang M."/>
            <person name="Lipzen A."/>
            <person name="Daum C."/>
            <person name="Saski C.A."/>
            <person name="Payton A.C."/>
            <person name="Mcbreen J.C."/>
            <person name="Conrad R.E."/>
            <person name="Kollar L.M."/>
            <person name="Olsson S."/>
            <person name="Huttunen S."/>
            <person name="Landis J.B."/>
            <person name="Wickett N.J."/>
            <person name="Johnson M.G."/>
            <person name="Rensing S.A."/>
            <person name="Grimwood J."/>
            <person name="Schmutz J."/>
            <person name="Mcdaniel S.F."/>
        </authorList>
    </citation>
    <scope>NUCLEOTIDE SEQUENCE</scope>
    <source>
        <strain evidence="2">R40</strain>
    </source>
</reference>
<feature type="transmembrane region" description="Helical" evidence="1">
    <location>
        <begin position="50"/>
        <end position="67"/>
    </location>
</feature>
<evidence type="ECO:0000256" key="1">
    <source>
        <dbReference type="SAM" id="Phobius"/>
    </source>
</evidence>